<dbReference type="Pfam" id="PF01833">
    <property type="entry name" value="TIG"/>
    <property type="match status" value="2"/>
</dbReference>
<dbReference type="PROSITE" id="PS51257">
    <property type="entry name" value="PROKAR_LIPOPROTEIN"/>
    <property type="match status" value="1"/>
</dbReference>
<keyword evidence="1" id="KW-0732">Signal</keyword>
<dbReference type="CDD" id="cd00102">
    <property type="entry name" value="IPT"/>
    <property type="match status" value="1"/>
</dbReference>
<dbReference type="InterPro" id="IPR014756">
    <property type="entry name" value="Ig_E-set"/>
</dbReference>
<organism evidence="4 5">
    <name type="scientific">Thalassobellus suaedae</name>
    <dbReference type="NCBI Taxonomy" id="3074124"/>
    <lineage>
        <taxon>Bacteria</taxon>
        <taxon>Pseudomonadati</taxon>
        <taxon>Bacteroidota</taxon>
        <taxon>Flavobacteriia</taxon>
        <taxon>Flavobacteriales</taxon>
        <taxon>Flavobacteriaceae</taxon>
        <taxon>Thalassobellus</taxon>
    </lineage>
</organism>
<dbReference type="Gene3D" id="2.60.40.10">
    <property type="entry name" value="Immunoglobulins"/>
    <property type="match status" value="2"/>
</dbReference>
<evidence type="ECO:0000313" key="4">
    <source>
        <dbReference type="EMBL" id="WNH11902.1"/>
    </source>
</evidence>
<name>A0ABY9Y1B1_9FLAO</name>
<evidence type="ECO:0000256" key="1">
    <source>
        <dbReference type="SAM" id="SignalP"/>
    </source>
</evidence>
<proteinExistence type="predicted"/>
<protein>
    <submittedName>
        <fullName evidence="4">DUF5013 domain-containing protein</fullName>
    </submittedName>
</protein>
<dbReference type="InterPro" id="IPR013783">
    <property type="entry name" value="Ig-like_fold"/>
</dbReference>
<feature type="signal peptide" evidence="1">
    <location>
        <begin position="1"/>
        <end position="26"/>
    </location>
</feature>
<dbReference type="InterPro" id="IPR002909">
    <property type="entry name" value="IPT_dom"/>
</dbReference>
<gene>
    <name evidence="4" type="ORF">RHP49_13465</name>
</gene>
<accession>A0ABY9Y1B1</accession>
<evidence type="ECO:0000313" key="5">
    <source>
        <dbReference type="Proteomes" id="UP001303407"/>
    </source>
</evidence>
<reference evidence="4 5" key="1">
    <citation type="submission" date="2023-09" db="EMBL/GenBank/DDBJ databases">
        <title>Thalassobella suaedae gen. nov., sp. nov., a marine bacterium of the family Flavobacteriaceae isolated from a halophyte Suaeda japonica.</title>
        <authorList>
            <person name="Lee S.Y."/>
            <person name="Hwang C.Y."/>
        </authorList>
    </citation>
    <scope>NUCLEOTIDE SEQUENCE [LARGE SCALE GENOMIC DNA]</scope>
    <source>
        <strain evidence="4 5">HL-DH10</strain>
    </source>
</reference>
<dbReference type="InterPro" id="IPR032181">
    <property type="entry name" value="DUF5013"/>
</dbReference>
<feature type="domain" description="IPT/TIG" evidence="2">
    <location>
        <begin position="40"/>
        <end position="117"/>
    </location>
</feature>
<dbReference type="EMBL" id="CP134536">
    <property type="protein sequence ID" value="WNH11902.1"/>
    <property type="molecule type" value="Genomic_DNA"/>
</dbReference>
<dbReference type="RefSeq" id="WP_415861883.1">
    <property type="nucleotide sequence ID" value="NZ_CP134536.1"/>
</dbReference>
<feature type="domain" description="DUF5013" evidence="3">
    <location>
        <begin position="236"/>
        <end position="378"/>
    </location>
</feature>
<keyword evidence="5" id="KW-1185">Reference proteome</keyword>
<sequence length="403" mass="43004">MKKLSFRYKIGILALASIFVAIVSCQEEYDPDLVTYPEITVDGFSPSEGYPGSIVTITGSNFGDRFEAAKISFNGELVTDFVSYQENIMEVRVPQGATNGKLSVQVWTHVKDSIGSYAVKQLPKMDSTKAENGSNITFPGDVVTIIGSNFGIDATALVITFNGTTAEIVSIQDNEIKVIAPEGFATGYIDLTIGGSTVVGSTVMINPTASGDITPYFLANTGVVDAQGGGFGFSEDSGTGRYRILSEPWITNSAGKNKSGIGGWGREQWNGREGYICWETWGNTPVDNGIIYQPTSFALPVGSYTITLNYYSETQMDSSVYLEVAAGGNGIPNLANISTALASVMLYNGATIGETSPSFAGEATLDFTVETSQVVSIGFLGNLKGRDSKGNYFLGKWIKLVKN</sequence>
<evidence type="ECO:0000259" key="3">
    <source>
        <dbReference type="Pfam" id="PF16405"/>
    </source>
</evidence>
<feature type="domain" description="IPT/TIG" evidence="2">
    <location>
        <begin position="139"/>
        <end position="195"/>
    </location>
</feature>
<dbReference type="Pfam" id="PF16405">
    <property type="entry name" value="DUF5013"/>
    <property type="match status" value="1"/>
</dbReference>
<feature type="chain" id="PRO_5046409179" evidence="1">
    <location>
        <begin position="27"/>
        <end position="403"/>
    </location>
</feature>
<dbReference type="Proteomes" id="UP001303407">
    <property type="component" value="Chromosome"/>
</dbReference>
<dbReference type="SUPFAM" id="SSF81296">
    <property type="entry name" value="E set domains"/>
    <property type="match status" value="2"/>
</dbReference>
<evidence type="ECO:0000259" key="2">
    <source>
        <dbReference type="Pfam" id="PF01833"/>
    </source>
</evidence>